<feature type="transmembrane region" description="Helical" evidence="1">
    <location>
        <begin position="73"/>
        <end position="95"/>
    </location>
</feature>
<evidence type="ECO:0000313" key="3">
    <source>
        <dbReference type="Proteomes" id="UP000559182"/>
    </source>
</evidence>
<protein>
    <submittedName>
        <fullName evidence="2">Pheromone shutdown protein TraB</fullName>
    </submittedName>
</protein>
<keyword evidence="1" id="KW-0812">Transmembrane</keyword>
<accession>A0A839NJE2</accession>
<evidence type="ECO:0000313" key="2">
    <source>
        <dbReference type="EMBL" id="MBB2894482.1"/>
    </source>
</evidence>
<organism evidence="2 3">
    <name type="scientific">Flexivirga oryzae</name>
    <dbReference type="NCBI Taxonomy" id="1794944"/>
    <lineage>
        <taxon>Bacteria</taxon>
        <taxon>Bacillati</taxon>
        <taxon>Actinomycetota</taxon>
        <taxon>Actinomycetes</taxon>
        <taxon>Micrococcales</taxon>
        <taxon>Dermacoccaceae</taxon>
        <taxon>Flexivirga</taxon>
    </lineage>
</organism>
<feature type="transmembrane region" description="Helical" evidence="1">
    <location>
        <begin position="128"/>
        <end position="149"/>
    </location>
</feature>
<dbReference type="EMBL" id="JACHVQ010000005">
    <property type="protein sequence ID" value="MBB2894482.1"/>
    <property type="molecule type" value="Genomic_DNA"/>
</dbReference>
<gene>
    <name evidence="2" type="ORF">FHU39_004524</name>
</gene>
<proteinExistence type="predicted"/>
<feature type="transmembrane region" description="Helical" evidence="1">
    <location>
        <begin position="102"/>
        <end position="122"/>
    </location>
</feature>
<dbReference type="Proteomes" id="UP000559182">
    <property type="component" value="Unassembled WGS sequence"/>
</dbReference>
<name>A0A839NJE2_9MICO</name>
<keyword evidence="1" id="KW-0472">Membrane</keyword>
<keyword evidence="1" id="KW-1133">Transmembrane helix</keyword>
<evidence type="ECO:0000256" key="1">
    <source>
        <dbReference type="SAM" id="Phobius"/>
    </source>
</evidence>
<dbReference type="AlphaFoldDB" id="A0A839NJE2"/>
<reference evidence="2 3" key="1">
    <citation type="submission" date="2020-08" db="EMBL/GenBank/DDBJ databases">
        <title>Sequencing the genomes of 1000 actinobacteria strains.</title>
        <authorList>
            <person name="Klenk H.-P."/>
        </authorList>
    </citation>
    <scope>NUCLEOTIDE SEQUENCE [LARGE SCALE GENOMIC DNA]</scope>
    <source>
        <strain evidence="2 3">DSM 105369</strain>
    </source>
</reference>
<keyword evidence="3" id="KW-1185">Reference proteome</keyword>
<dbReference type="RefSeq" id="WP_183322919.1">
    <property type="nucleotide sequence ID" value="NZ_JACHVQ010000005.1"/>
</dbReference>
<feature type="transmembrane region" description="Helical" evidence="1">
    <location>
        <begin position="21"/>
        <end position="41"/>
    </location>
</feature>
<comment type="caution">
    <text evidence="2">The sequence shown here is derived from an EMBL/GenBank/DDBJ whole genome shotgun (WGS) entry which is preliminary data.</text>
</comment>
<sequence length="177" mass="18876">MSTAPRPPRLAQLRPRQVVMATRLMYVGVLLALIGVLINALSRDAITSTLEHTNASRAPADRLTTHELHHAAGLTYTAFIVMSSIAVVTWLVMAVTNSRGQGWARIVATVLAVMNLLLTIGMATRGTAAGAIAEAPTVVVGAAVVWLLWQPPSTTFFDRCATLRAVGRAPRVSDPDL</sequence>